<protein>
    <recommendedName>
        <fullName evidence="3">F-box domain-containing protein</fullName>
    </recommendedName>
</protein>
<dbReference type="OrthoDB" id="165382at2759"/>
<evidence type="ECO:0000313" key="2">
    <source>
        <dbReference type="Proteomes" id="UP000664521"/>
    </source>
</evidence>
<keyword evidence="2" id="KW-1185">Reference proteome</keyword>
<reference evidence="1" key="1">
    <citation type="submission" date="2021-03" db="EMBL/GenBank/DDBJ databases">
        <authorList>
            <person name="Tagirdzhanova G."/>
        </authorList>
    </citation>
    <scope>NUCLEOTIDE SEQUENCE</scope>
</reference>
<sequence length="463" mass="52301">MAAYNNPQLARYPFRSTPLHDLPYSEDLLKYLAYNNRPLKGVIIDELVPCGSTELDPHVYQPRGTVASLGNLKLPIEIIRMVLLAMPYKDLVAFMAVNSAAFNVVVAMTEFCILNKYGGNVLRMLSKVHLQSCFSIADVYETFTSPSCSYCVSFGAYVFLPGLVRCCQNCAERDYRLIPISKNSAQKKIHDAGFNLTSQMVDNLPVMTTIPGYYAASSSEPAGKSRYKKQVHLLSRPLAEAAMIKRILQDDPKARLPEIQHNPAWYWSRQAKVLVSDLLNLPLSHRVPGWTPDMINMRTPSTAGKVNCFDKLISYHQQRSMALAPMPYFDKETKSIQEGFRCRGCCNPFDAPHQCTDDCYIPNTPLYPKVSEQNRTDYTGIVGPARVCVAKKLQSMEYLRRDFERHYQQCDGARDFCKEFASLIPTWERHLSGSELRTGPERIVYAVSRCLAIAVSEKRSGPF</sequence>
<evidence type="ECO:0008006" key="3">
    <source>
        <dbReference type="Google" id="ProtNLM"/>
    </source>
</evidence>
<organism evidence="1 2">
    <name type="scientific">Heterodermia speciosa</name>
    <dbReference type="NCBI Taxonomy" id="116794"/>
    <lineage>
        <taxon>Eukaryota</taxon>
        <taxon>Fungi</taxon>
        <taxon>Dikarya</taxon>
        <taxon>Ascomycota</taxon>
        <taxon>Pezizomycotina</taxon>
        <taxon>Lecanoromycetes</taxon>
        <taxon>OSLEUM clade</taxon>
        <taxon>Lecanoromycetidae</taxon>
        <taxon>Caliciales</taxon>
        <taxon>Physciaceae</taxon>
        <taxon>Heterodermia</taxon>
    </lineage>
</organism>
<accession>A0A8H3IZ30</accession>
<comment type="caution">
    <text evidence="1">The sequence shown here is derived from an EMBL/GenBank/DDBJ whole genome shotgun (WGS) entry which is preliminary data.</text>
</comment>
<name>A0A8H3IZ30_9LECA</name>
<dbReference type="Proteomes" id="UP000664521">
    <property type="component" value="Unassembled WGS sequence"/>
</dbReference>
<dbReference type="AlphaFoldDB" id="A0A8H3IZ30"/>
<proteinExistence type="predicted"/>
<dbReference type="EMBL" id="CAJPDS010000084">
    <property type="protein sequence ID" value="CAF9935600.1"/>
    <property type="molecule type" value="Genomic_DNA"/>
</dbReference>
<evidence type="ECO:0000313" key="1">
    <source>
        <dbReference type="EMBL" id="CAF9935600.1"/>
    </source>
</evidence>
<gene>
    <name evidence="1" type="ORF">HETSPECPRED_009841</name>
</gene>